<accession>D8VMN5</accession>
<reference evidence="1" key="1">
    <citation type="submission" date="2009-09" db="EMBL/GenBank/DDBJ databases">
        <authorList>
            <person name="Beloqi A."/>
            <person name="Nechitaylo T.Y."/>
            <person name="Lopez-Cortes N."/>
            <person name="Vietes M."/>
            <person name="Polaina J."/>
            <person name="Strittmatter A."/>
            <person name="Reva O."/>
            <person name="Waliczek A."/>
            <person name="Golyshina O.V."/>
            <person name="Ferrer M."/>
            <person name="Golyshin P.N."/>
        </authorList>
    </citation>
    <scope>NUCLEOTIDE SEQUENCE</scope>
</reference>
<dbReference type="EMBL" id="GQ996408">
    <property type="protein sequence ID" value="ACY24670.1"/>
    <property type="molecule type" value="Genomic_DNA"/>
</dbReference>
<proteinExistence type="predicted"/>
<protein>
    <submittedName>
        <fullName evidence="1">Uncharacterized protein</fullName>
    </submittedName>
</protein>
<organism evidence="1">
    <name type="scientific">uncultured organism</name>
    <dbReference type="NCBI Taxonomy" id="155900"/>
    <lineage>
        <taxon>unclassified sequences</taxon>
        <taxon>environmental samples</taxon>
    </lineage>
</organism>
<sequence length="83" mass="9263">MRGERPMDILEFAMTLHATIHEHVTYRPGEGPLIEIPPGPVEIDLSVDSATLSWTETNGERGLTAIPLMAYKDYVKKKQITLA</sequence>
<name>D8VMN5_9ZZZZ</name>
<evidence type="ECO:0000313" key="1">
    <source>
        <dbReference type="EMBL" id="ACY24670.1"/>
    </source>
</evidence>
<reference evidence="1" key="2">
    <citation type="journal article" date="2010" name="Appl. Environ. Microbiol.">
        <title>Diversity of glycosyl hydrolases from cellulose-depleting communities enriched from casts of two earthworm species.</title>
        <authorList>
            <person name="Beloqui A."/>
            <person name="Nechitaylo T.Y."/>
            <person name="Lopez-Cortes N."/>
            <person name="Ghazi A."/>
            <person name="Guazzaroni M.E."/>
            <person name="Polaina J."/>
            <person name="Strittmatter A.W."/>
            <person name="Reva O."/>
            <person name="Waliczek A."/>
            <person name="Yakimov M.M."/>
            <person name="Golyshina O.V."/>
            <person name="Ferrer M."/>
            <person name="Golyshin P.N."/>
        </authorList>
    </citation>
    <scope>NUCLEOTIDE SEQUENCE</scope>
</reference>
<dbReference type="AlphaFoldDB" id="D8VMN5"/>